<keyword evidence="1" id="KW-0472">Membrane</keyword>
<dbReference type="GeneID" id="41331222"/>
<feature type="transmembrane region" description="Helical" evidence="1">
    <location>
        <begin position="73"/>
        <end position="91"/>
    </location>
</feature>
<feature type="transmembrane region" description="Helical" evidence="1">
    <location>
        <begin position="7"/>
        <end position="25"/>
    </location>
</feature>
<reference evidence="2 3" key="2">
    <citation type="journal article" date="2024" name="Int. J. Syst. Evol. Microbiol.">
        <title>Promethearchaeum syntrophicum gen. nov., sp. nov., an anaerobic, obligately syntrophic archaeon, the first isolate of the lineage 'Asgard' archaea, and proposal of the new archaeal phylum Promethearchaeota phyl. nov. and kingdom Promethearchaeati regn. nov.</title>
        <authorList>
            <person name="Imachi H."/>
            <person name="Nobu M.K."/>
            <person name="Kato S."/>
            <person name="Takaki Y."/>
            <person name="Miyazaki M."/>
            <person name="Miyata M."/>
            <person name="Ogawara M."/>
            <person name="Saito Y."/>
            <person name="Sakai S."/>
            <person name="Tahara Y.O."/>
            <person name="Takano Y."/>
            <person name="Tasumi E."/>
            <person name="Uematsu K."/>
            <person name="Yoshimura T."/>
            <person name="Itoh T."/>
            <person name="Ohkuma M."/>
            <person name="Takai K."/>
        </authorList>
    </citation>
    <scope>NUCLEOTIDE SEQUENCE [LARGE SCALE GENOMIC DNA]</scope>
    <source>
        <strain evidence="2 3">MK-D1</strain>
    </source>
</reference>
<gene>
    <name evidence="2" type="ORF">DSAG12_03253</name>
</gene>
<keyword evidence="1" id="KW-1133">Transmembrane helix</keyword>
<sequence length="123" mass="13811">MNWKRFFFSIPLGMLMGVFCIIGLSQRIPTGGVDPSNSIYLWGAWYERVIMGVMIGFAGELVIFKSKRNLFNAFLRGAILGLFTSAGFAFFQQFIDLTFFLTGIIFGGIIDIIATFVSRDKID</sequence>
<accession>A0A5B9DFB4</accession>
<dbReference type="KEGG" id="psyt:DSAG12_03253"/>
<feature type="transmembrane region" description="Helical" evidence="1">
    <location>
        <begin position="45"/>
        <end position="64"/>
    </location>
</feature>
<feature type="transmembrane region" description="Helical" evidence="1">
    <location>
        <begin position="97"/>
        <end position="117"/>
    </location>
</feature>
<dbReference type="AlphaFoldDB" id="A0A5B9DFB4"/>
<proteinExistence type="predicted"/>
<keyword evidence="3" id="KW-1185">Reference proteome</keyword>
<evidence type="ECO:0000313" key="2">
    <source>
        <dbReference type="EMBL" id="QEE17416.1"/>
    </source>
</evidence>
<organism evidence="2 3">
    <name type="scientific">Promethearchaeum syntrophicum</name>
    <dbReference type="NCBI Taxonomy" id="2594042"/>
    <lineage>
        <taxon>Archaea</taxon>
        <taxon>Promethearchaeati</taxon>
        <taxon>Promethearchaeota</taxon>
        <taxon>Promethearchaeia</taxon>
        <taxon>Promethearchaeales</taxon>
        <taxon>Promethearchaeaceae</taxon>
        <taxon>Promethearchaeum</taxon>
    </lineage>
</organism>
<name>A0A5B9DFB4_9ARCH</name>
<dbReference type="EMBL" id="CP042905">
    <property type="protein sequence ID" value="QEE17416.1"/>
    <property type="molecule type" value="Genomic_DNA"/>
</dbReference>
<protein>
    <submittedName>
        <fullName evidence="2">Uncharacterized protein</fullName>
    </submittedName>
</protein>
<evidence type="ECO:0000313" key="3">
    <source>
        <dbReference type="Proteomes" id="UP000321408"/>
    </source>
</evidence>
<keyword evidence="1" id="KW-0812">Transmembrane</keyword>
<evidence type="ECO:0000256" key="1">
    <source>
        <dbReference type="SAM" id="Phobius"/>
    </source>
</evidence>
<dbReference type="Proteomes" id="UP000321408">
    <property type="component" value="Chromosome"/>
</dbReference>
<dbReference type="RefSeq" id="WP_147664311.1">
    <property type="nucleotide sequence ID" value="NZ_CP042905.2"/>
</dbReference>
<reference evidence="2 3" key="1">
    <citation type="journal article" date="2020" name="Nature">
        <title>Isolation of an archaeon at the prokaryote-eukaryote interface.</title>
        <authorList>
            <person name="Imachi H."/>
            <person name="Nobu M.K."/>
            <person name="Nakahara N."/>
            <person name="Morono Y."/>
            <person name="Ogawara M."/>
            <person name="Takaki Y."/>
            <person name="Takano Y."/>
            <person name="Uematsu K."/>
            <person name="Ikuta T."/>
            <person name="Ito M."/>
            <person name="Matsui Y."/>
            <person name="Miyazaki M."/>
            <person name="Murata K."/>
            <person name="Saito Y."/>
            <person name="Sakai S."/>
            <person name="Song C."/>
            <person name="Tasumi E."/>
            <person name="Yamanaka Y."/>
            <person name="Yamaguchi T."/>
            <person name="Kamagata Y."/>
            <person name="Tamaki H."/>
            <person name="Takai K."/>
        </authorList>
    </citation>
    <scope>NUCLEOTIDE SEQUENCE [LARGE SCALE GENOMIC DNA]</scope>
    <source>
        <strain evidence="2 3">MK-D1</strain>
    </source>
</reference>